<dbReference type="AlphaFoldDB" id="A0A099I2D6"/>
<dbReference type="RefSeq" id="WP_002608059.1">
    <property type="nucleotide sequence ID" value="NZ_AP025565.1"/>
</dbReference>
<dbReference type="EC" id="2.3.1.-" evidence="3"/>
<protein>
    <submittedName>
        <fullName evidence="2">GCN5 family acetyltransferase</fullName>
    </submittedName>
    <submittedName>
        <fullName evidence="3">GNAT family N-acetyltransferase</fullName>
        <ecNumber evidence="3">2.3.1.-</ecNumber>
    </submittedName>
</protein>
<keyword evidence="2" id="KW-0808">Transferase</keyword>
<dbReference type="Proteomes" id="UP001203972">
    <property type="component" value="Unassembled WGS sequence"/>
</dbReference>
<dbReference type="PANTHER" id="PTHR13355">
    <property type="entry name" value="GLUCOSAMINE 6-PHOSPHATE N-ACETYLTRANSFERASE"/>
    <property type="match status" value="1"/>
</dbReference>
<dbReference type="PANTHER" id="PTHR13355:SF22">
    <property type="entry name" value="SLL0786 PROTEIN"/>
    <property type="match status" value="1"/>
</dbReference>
<sequence>MIEIKTKDNEQDYRYVRIEVFMKEQGFQNEFDEIDATAVHITVYVDGTLAGCARCFPKEEEAAWVFGRIAVLPQFRHQGLGGVLLSEMESIVHSKKGRRCILDAQCRACAFYESYGYTICGEEHMDEHVPHVQMEKLL</sequence>
<dbReference type="Pfam" id="PF13673">
    <property type="entry name" value="Acetyltransf_10"/>
    <property type="match status" value="1"/>
</dbReference>
<dbReference type="EMBL" id="JQIF01000083">
    <property type="protein sequence ID" value="KGJ52129.1"/>
    <property type="molecule type" value="Genomic_DNA"/>
</dbReference>
<name>A0A099I2D6_CLOIN</name>
<dbReference type="CDD" id="cd04301">
    <property type="entry name" value="NAT_SF"/>
    <property type="match status" value="1"/>
</dbReference>
<evidence type="ECO:0000313" key="5">
    <source>
        <dbReference type="EMBL" id="QJA01923.1"/>
    </source>
</evidence>
<evidence type="ECO:0000313" key="4">
    <source>
        <dbReference type="EMBL" id="MZH57277.1"/>
    </source>
</evidence>
<evidence type="ECO:0000313" key="6">
    <source>
        <dbReference type="Proteomes" id="UP000030008"/>
    </source>
</evidence>
<keyword evidence="3" id="KW-0012">Acyltransferase</keyword>
<dbReference type="Proteomes" id="UP000503330">
    <property type="component" value="Chromosome"/>
</dbReference>
<dbReference type="PROSITE" id="PS51186">
    <property type="entry name" value="GNAT"/>
    <property type="match status" value="1"/>
</dbReference>
<dbReference type="SUPFAM" id="SSF55729">
    <property type="entry name" value="Acyl-CoA N-acyltransferases (Nat)"/>
    <property type="match status" value="1"/>
</dbReference>
<feature type="domain" description="N-acetyltransferase" evidence="1">
    <location>
        <begin position="1"/>
        <end position="138"/>
    </location>
</feature>
<gene>
    <name evidence="2" type="ORF">CIAN88_16660</name>
    <name evidence="5" type="ORF">G4D54_05535</name>
    <name evidence="4" type="ORF">GT664_16370</name>
    <name evidence="3" type="ORF">MKC95_16785</name>
</gene>
<dbReference type="Proteomes" id="UP000604383">
    <property type="component" value="Unassembled WGS sequence"/>
</dbReference>
<reference evidence="4" key="2">
    <citation type="journal article" date="2019" name="Nat. Med.">
        <title>A library of human gut bacterial isolates paired with longitudinal multiomics data enables mechanistic microbiome research.</title>
        <authorList>
            <person name="Poyet M."/>
            <person name="Groussin M."/>
            <person name="Gibbons S.M."/>
            <person name="Avila-Pacheco J."/>
            <person name="Jiang X."/>
            <person name="Kearney S.M."/>
            <person name="Perrotta A.R."/>
            <person name="Berdy B."/>
            <person name="Zhao S."/>
            <person name="Lieberman T.D."/>
            <person name="Swanson P.K."/>
            <person name="Smith M."/>
            <person name="Roesemann S."/>
            <person name="Alexander J.E."/>
            <person name="Rich S.A."/>
            <person name="Livny J."/>
            <person name="Vlamakis H."/>
            <person name="Clish C."/>
            <person name="Bullock K."/>
            <person name="Deik A."/>
            <person name="Scott J."/>
            <person name="Pierce K.A."/>
            <person name="Xavier R.J."/>
            <person name="Alm E.J."/>
        </authorList>
    </citation>
    <scope>NUCLEOTIDE SEQUENCE</scope>
    <source>
        <strain evidence="4">BIOML-A12</strain>
    </source>
</reference>
<dbReference type="InterPro" id="IPR039143">
    <property type="entry name" value="GNPNAT1-like"/>
</dbReference>
<evidence type="ECO:0000313" key="7">
    <source>
        <dbReference type="Proteomes" id="UP000503330"/>
    </source>
</evidence>
<organism evidence="2 6">
    <name type="scientific">Clostridium innocuum</name>
    <dbReference type="NCBI Taxonomy" id="1522"/>
    <lineage>
        <taxon>Bacteria</taxon>
        <taxon>Bacillati</taxon>
        <taxon>Bacillota</taxon>
        <taxon>Clostridia</taxon>
        <taxon>Eubacteriales</taxon>
        <taxon>Clostridiaceae</taxon>
        <taxon>Clostridium</taxon>
    </lineage>
</organism>
<dbReference type="Gene3D" id="3.40.630.30">
    <property type="match status" value="1"/>
</dbReference>
<reference evidence="5 7" key="3">
    <citation type="submission" date="2020-02" db="EMBL/GenBank/DDBJ databases">
        <authorList>
            <person name="Kociolek L.K."/>
            <person name="Ozer E.A."/>
        </authorList>
    </citation>
    <scope>NUCLEOTIDE SEQUENCE [LARGE SCALE GENOMIC DNA]</scope>
    <source>
        <strain evidence="5 7">ATCC 14501</strain>
    </source>
</reference>
<proteinExistence type="predicted"/>
<accession>A0A099I2D6</accession>
<evidence type="ECO:0000313" key="3">
    <source>
        <dbReference type="EMBL" id="MCR0234427.1"/>
    </source>
</evidence>
<dbReference type="EMBL" id="JAKTMA010000033">
    <property type="protein sequence ID" value="MCR0234427.1"/>
    <property type="molecule type" value="Genomic_DNA"/>
</dbReference>
<dbReference type="EMBL" id="WWTN01000032">
    <property type="protein sequence ID" value="MZH57277.1"/>
    <property type="molecule type" value="Genomic_DNA"/>
</dbReference>
<dbReference type="GeneID" id="61924978"/>
<dbReference type="InterPro" id="IPR016181">
    <property type="entry name" value="Acyl_CoA_acyltransferase"/>
</dbReference>
<dbReference type="Proteomes" id="UP000030008">
    <property type="component" value="Unassembled WGS sequence"/>
</dbReference>
<dbReference type="InterPro" id="IPR000182">
    <property type="entry name" value="GNAT_dom"/>
</dbReference>
<dbReference type="EMBL" id="CP048838">
    <property type="protein sequence ID" value="QJA01923.1"/>
    <property type="molecule type" value="Genomic_DNA"/>
</dbReference>
<evidence type="ECO:0000259" key="1">
    <source>
        <dbReference type="PROSITE" id="PS51186"/>
    </source>
</evidence>
<reference evidence="3" key="4">
    <citation type="journal article" date="2022" name="Clin. Infect. Dis.">
        <title>Association between Clostridium innocuum and antibiotic-associated diarrhea in adults and children: A cross-sectional study and comparative genomics analysis.</title>
        <authorList>
            <person name="Cherny K.E."/>
            <person name="Muscat E.B."/>
            <person name="Balaji A."/>
            <person name="Mukherjee J."/>
            <person name="Ozer E.A."/>
            <person name="Angarone M.P."/>
            <person name="Hauser A.R."/>
            <person name="Sichel J.S."/>
            <person name="Amponsah E."/>
            <person name="Kociolek L.K."/>
        </authorList>
    </citation>
    <scope>NUCLEOTIDE SEQUENCE</scope>
    <source>
        <strain evidence="3">NU1-AC-029v</strain>
    </source>
</reference>
<reference evidence="2 6" key="1">
    <citation type="submission" date="2014-08" db="EMBL/GenBank/DDBJ databases">
        <title>Clostridium innocuum, an unnegligible vancomycin-resistant pathogen causing extra-intestinal infections.</title>
        <authorList>
            <person name="Feng Y."/>
            <person name="Chiu C.-H."/>
        </authorList>
    </citation>
    <scope>NUCLEOTIDE SEQUENCE [LARGE SCALE GENOMIC DNA]</scope>
    <source>
        <strain evidence="2 6">AN88</strain>
    </source>
</reference>
<evidence type="ECO:0000313" key="2">
    <source>
        <dbReference type="EMBL" id="KGJ52129.1"/>
    </source>
</evidence>
<dbReference type="GO" id="GO:0008080">
    <property type="term" value="F:N-acetyltransferase activity"/>
    <property type="evidence" value="ECO:0007669"/>
    <property type="project" value="TreeGrafter"/>
</dbReference>